<reference evidence="1" key="1">
    <citation type="journal article" date="2020" name="Nature">
        <title>Giant virus diversity and host interactions through global metagenomics.</title>
        <authorList>
            <person name="Schulz F."/>
            <person name="Roux S."/>
            <person name="Paez-Espino D."/>
            <person name="Jungbluth S."/>
            <person name="Walsh D.A."/>
            <person name="Denef V.J."/>
            <person name="McMahon K.D."/>
            <person name="Konstantinidis K.T."/>
            <person name="Eloe-Fadrosh E.A."/>
            <person name="Kyrpides N.C."/>
            <person name="Woyke T."/>
        </authorList>
    </citation>
    <scope>NUCLEOTIDE SEQUENCE</scope>
    <source>
        <strain evidence="1">GVMAG-M-3300001348-25</strain>
    </source>
</reference>
<evidence type="ECO:0000313" key="1">
    <source>
        <dbReference type="EMBL" id="QHT28062.1"/>
    </source>
</evidence>
<dbReference type="AlphaFoldDB" id="A0A6C0EH25"/>
<sequence length="41" mass="4496">MFNAYVLSAINLEGGGSVIIILQWEHMLLSVSVHGKQIVMP</sequence>
<proteinExistence type="predicted"/>
<name>A0A6C0EH25_9ZZZZ</name>
<dbReference type="EMBL" id="MN738851">
    <property type="protein sequence ID" value="QHT28062.1"/>
    <property type="molecule type" value="Genomic_DNA"/>
</dbReference>
<protein>
    <submittedName>
        <fullName evidence="1">Uncharacterized protein</fullName>
    </submittedName>
</protein>
<organism evidence="1">
    <name type="scientific">viral metagenome</name>
    <dbReference type="NCBI Taxonomy" id="1070528"/>
    <lineage>
        <taxon>unclassified sequences</taxon>
        <taxon>metagenomes</taxon>
        <taxon>organismal metagenomes</taxon>
    </lineage>
</organism>
<accession>A0A6C0EH25</accession>